<proteinExistence type="predicted"/>
<dbReference type="PANTHER" id="PTHR35458:SF8">
    <property type="entry name" value="SLR0650 PROTEIN"/>
    <property type="match status" value="1"/>
</dbReference>
<dbReference type="PANTHER" id="PTHR35458">
    <property type="entry name" value="SLR0755 PROTEIN"/>
    <property type="match status" value="1"/>
</dbReference>
<dbReference type="Pfam" id="PF01936">
    <property type="entry name" value="NYN"/>
    <property type="match status" value="1"/>
</dbReference>
<gene>
    <name evidence="2" type="ORF">COX36_01775</name>
</gene>
<dbReference type="GO" id="GO:0004540">
    <property type="term" value="F:RNA nuclease activity"/>
    <property type="evidence" value="ECO:0007669"/>
    <property type="project" value="InterPro"/>
</dbReference>
<dbReference type="Proteomes" id="UP000230273">
    <property type="component" value="Unassembled WGS sequence"/>
</dbReference>
<dbReference type="AlphaFoldDB" id="A0A2G9YWW7"/>
<dbReference type="InterPro" id="IPR047140">
    <property type="entry name" value="LabA"/>
</dbReference>
<dbReference type="CDD" id="cd10911">
    <property type="entry name" value="PIN_LabA"/>
    <property type="match status" value="1"/>
</dbReference>
<protein>
    <recommendedName>
        <fullName evidence="1">NYN domain-containing protein</fullName>
    </recommendedName>
</protein>
<evidence type="ECO:0000313" key="3">
    <source>
        <dbReference type="Proteomes" id="UP000230273"/>
    </source>
</evidence>
<evidence type="ECO:0000259" key="1">
    <source>
        <dbReference type="Pfam" id="PF01936"/>
    </source>
</evidence>
<accession>A0A2G9YWW7</accession>
<organism evidence="2 3">
    <name type="scientific">Candidatus Nealsonbacteria bacterium CG23_combo_of_CG06-09_8_20_14_all_38_19</name>
    <dbReference type="NCBI Taxonomy" id="1974721"/>
    <lineage>
        <taxon>Bacteria</taxon>
        <taxon>Candidatus Nealsoniibacteriota</taxon>
    </lineage>
</organism>
<evidence type="ECO:0000313" key="2">
    <source>
        <dbReference type="EMBL" id="PIP23735.1"/>
    </source>
</evidence>
<feature type="domain" description="NYN" evidence="1">
    <location>
        <begin position="10"/>
        <end position="160"/>
    </location>
</feature>
<sequence length="190" mass="21900">MDILKNKKERVAVYIDGSNFYGYLKDEEINFPKGTKFDFKAFVNLLVGDKRECVSKRYYTGVFRNIDGSQKSEELVRGQQKFFTNIQKDGFVIKRSRIMPLGNIYKEKGTDVKISVDLIVGAVDNLYDTAILVSSDTDLIPAIRYIKYRKKKLEYVGFAHAPSLGIQKYADFSILLLPRDIEKFKEKTLL</sequence>
<dbReference type="InterPro" id="IPR021139">
    <property type="entry name" value="NYN"/>
</dbReference>
<dbReference type="Gene3D" id="3.40.50.1010">
    <property type="entry name" value="5'-nuclease"/>
    <property type="match status" value="1"/>
</dbReference>
<dbReference type="EMBL" id="PCRP01000027">
    <property type="protein sequence ID" value="PIP23735.1"/>
    <property type="molecule type" value="Genomic_DNA"/>
</dbReference>
<name>A0A2G9YWW7_9BACT</name>
<comment type="caution">
    <text evidence="2">The sequence shown here is derived from an EMBL/GenBank/DDBJ whole genome shotgun (WGS) entry which is preliminary data.</text>
</comment>
<reference evidence="2 3" key="1">
    <citation type="submission" date="2017-09" db="EMBL/GenBank/DDBJ databases">
        <title>Depth-based differentiation of microbial function through sediment-hosted aquifers and enrichment of novel symbionts in the deep terrestrial subsurface.</title>
        <authorList>
            <person name="Probst A.J."/>
            <person name="Ladd B."/>
            <person name="Jarett J.K."/>
            <person name="Geller-Mcgrath D.E."/>
            <person name="Sieber C.M."/>
            <person name="Emerson J.B."/>
            <person name="Anantharaman K."/>
            <person name="Thomas B.C."/>
            <person name="Malmstrom R."/>
            <person name="Stieglmeier M."/>
            <person name="Klingl A."/>
            <person name="Woyke T."/>
            <person name="Ryan C.M."/>
            <person name="Banfield J.F."/>
        </authorList>
    </citation>
    <scope>NUCLEOTIDE SEQUENCE [LARGE SCALE GENOMIC DNA]</scope>
    <source>
        <strain evidence="2">CG23_combo_of_CG06-09_8_20_14_all_38_19</strain>
    </source>
</reference>